<evidence type="ECO:0000256" key="1">
    <source>
        <dbReference type="SAM" id="MobiDB-lite"/>
    </source>
</evidence>
<keyword evidence="3" id="KW-1185">Reference proteome</keyword>
<dbReference type="Gene3D" id="1.10.238.10">
    <property type="entry name" value="EF-hand"/>
    <property type="match status" value="1"/>
</dbReference>
<organism evidence="2 3">
    <name type="scientific">Diploptera punctata</name>
    <name type="common">Pacific beetle cockroach</name>
    <dbReference type="NCBI Taxonomy" id="6984"/>
    <lineage>
        <taxon>Eukaryota</taxon>
        <taxon>Metazoa</taxon>
        <taxon>Ecdysozoa</taxon>
        <taxon>Arthropoda</taxon>
        <taxon>Hexapoda</taxon>
        <taxon>Insecta</taxon>
        <taxon>Pterygota</taxon>
        <taxon>Neoptera</taxon>
        <taxon>Polyneoptera</taxon>
        <taxon>Dictyoptera</taxon>
        <taxon>Blattodea</taxon>
        <taxon>Blaberoidea</taxon>
        <taxon>Blaberidae</taxon>
        <taxon>Diplopterinae</taxon>
        <taxon>Diploptera</taxon>
    </lineage>
</organism>
<evidence type="ECO:0000313" key="2">
    <source>
        <dbReference type="EMBL" id="KAJ9580198.1"/>
    </source>
</evidence>
<dbReference type="EMBL" id="JASPKZ010008356">
    <property type="protein sequence ID" value="KAJ9580198.1"/>
    <property type="molecule type" value="Genomic_DNA"/>
</dbReference>
<sequence length="142" mass="16292">MRLSWPGLTQQCPAGGPQGGAGMSQPPPQPELESEVDESEIRRELLNDKWRQLFDKYDPEGFGEIPWDDFLEVLNNPEFIAEVDSNKRDILRERAQERTTSAITFQDFVNVHRGRKKQELTNRGLDRQVTSVQHPNNKTSCV</sequence>
<comment type="caution">
    <text evidence="2">The sequence shown here is derived from an EMBL/GenBank/DDBJ whole genome shotgun (WGS) entry which is preliminary data.</text>
</comment>
<reference evidence="2" key="2">
    <citation type="submission" date="2023-05" db="EMBL/GenBank/DDBJ databases">
        <authorList>
            <person name="Fouks B."/>
        </authorList>
    </citation>
    <scope>NUCLEOTIDE SEQUENCE</scope>
    <source>
        <strain evidence="2">Stay&amp;Tobe</strain>
        <tissue evidence="2">Testes</tissue>
    </source>
</reference>
<reference evidence="2" key="1">
    <citation type="journal article" date="2023" name="IScience">
        <title>Live-bearing cockroach genome reveals convergent evolutionary mechanisms linked to viviparity in insects and beyond.</title>
        <authorList>
            <person name="Fouks B."/>
            <person name="Harrison M.C."/>
            <person name="Mikhailova A.A."/>
            <person name="Marchal E."/>
            <person name="English S."/>
            <person name="Carruthers M."/>
            <person name="Jennings E.C."/>
            <person name="Chiamaka E.L."/>
            <person name="Frigard R.A."/>
            <person name="Pippel M."/>
            <person name="Attardo G.M."/>
            <person name="Benoit J.B."/>
            <person name="Bornberg-Bauer E."/>
            <person name="Tobe S.S."/>
        </authorList>
    </citation>
    <scope>NUCLEOTIDE SEQUENCE</scope>
    <source>
        <strain evidence="2">Stay&amp;Tobe</strain>
    </source>
</reference>
<gene>
    <name evidence="2" type="ORF">L9F63_004141</name>
</gene>
<feature type="non-terminal residue" evidence="2">
    <location>
        <position position="1"/>
    </location>
</feature>
<evidence type="ECO:0000313" key="3">
    <source>
        <dbReference type="Proteomes" id="UP001233999"/>
    </source>
</evidence>
<feature type="compositionally biased region" description="Basic and acidic residues" evidence="1">
    <location>
        <begin position="117"/>
        <end position="126"/>
    </location>
</feature>
<feature type="compositionally biased region" description="Polar residues" evidence="1">
    <location>
        <begin position="128"/>
        <end position="142"/>
    </location>
</feature>
<dbReference type="Proteomes" id="UP001233999">
    <property type="component" value="Unassembled WGS sequence"/>
</dbReference>
<dbReference type="InterPro" id="IPR011992">
    <property type="entry name" value="EF-hand-dom_pair"/>
</dbReference>
<dbReference type="SUPFAM" id="SSF47473">
    <property type="entry name" value="EF-hand"/>
    <property type="match status" value="1"/>
</dbReference>
<name>A0AAD8E7N5_DIPPU</name>
<accession>A0AAD8E7N5</accession>
<protein>
    <submittedName>
        <fullName evidence="2">Uncharacterized protein</fullName>
    </submittedName>
</protein>
<feature type="region of interest" description="Disordered" evidence="1">
    <location>
        <begin position="116"/>
        <end position="142"/>
    </location>
</feature>
<feature type="region of interest" description="Disordered" evidence="1">
    <location>
        <begin position="1"/>
        <end position="40"/>
    </location>
</feature>
<dbReference type="AlphaFoldDB" id="A0AAD8E7N5"/>
<proteinExistence type="predicted"/>